<dbReference type="InterPro" id="IPR005247">
    <property type="entry name" value="YbhB_YbcL/LppC-like"/>
</dbReference>
<dbReference type="RefSeq" id="WP_116650813.1">
    <property type="nucleotide sequence ID" value="NZ_QUZK01000037.1"/>
</dbReference>
<proteinExistence type="predicted"/>
<dbReference type="OrthoDB" id="9797506at2"/>
<name>A0A3E1K853_9GAMM</name>
<dbReference type="PANTHER" id="PTHR30289:SF1">
    <property type="entry name" value="PEBP (PHOSPHATIDYLETHANOLAMINE-BINDING PROTEIN) FAMILY PROTEIN"/>
    <property type="match status" value="1"/>
</dbReference>
<dbReference type="AlphaFoldDB" id="A0A3E1K853"/>
<dbReference type="Pfam" id="PF01161">
    <property type="entry name" value="PBP"/>
    <property type="match status" value="1"/>
</dbReference>
<dbReference type="Gene3D" id="3.90.280.10">
    <property type="entry name" value="PEBP-like"/>
    <property type="match status" value="1"/>
</dbReference>
<evidence type="ECO:0000313" key="2">
    <source>
        <dbReference type="Proteomes" id="UP000260351"/>
    </source>
</evidence>
<gene>
    <name evidence="1" type="ORF">DZC52_09030</name>
</gene>
<dbReference type="Proteomes" id="UP000260351">
    <property type="component" value="Unassembled WGS sequence"/>
</dbReference>
<keyword evidence="2" id="KW-1185">Reference proteome</keyword>
<dbReference type="SUPFAM" id="SSF49777">
    <property type="entry name" value="PEBP-like"/>
    <property type="match status" value="1"/>
</dbReference>
<dbReference type="InterPro" id="IPR008914">
    <property type="entry name" value="PEBP"/>
</dbReference>
<dbReference type="CDD" id="cd00865">
    <property type="entry name" value="PEBP_bact_arch"/>
    <property type="match status" value="1"/>
</dbReference>
<reference evidence="1 2" key="1">
    <citation type="submission" date="2018-08" db="EMBL/GenBank/DDBJ databases">
        <title>Wenzhouxiangella salilacus sp. nov., a novel bacterium isolated from a saline lake in Xinjiang Province, China.</title>
        <authorList>
            <person name="Han S."/>
        </authorList>
    </citation>
    <scope>NUCLEOTIDE SEQUENCE [LARGE SCALE GENOMIC DNA]</scope>
    <source>
        <strain evidence="1 2">XDB06</strain>
    </source>
</reference>
<dbReference type="NCBIfam" id="TIGR00481">
    <property type="entry name" value="YbhB/YbcL family Raf kinase inhibitor-like protein"/>
    <property type="match status" value="1"/>
</dbReference>
<comment type="caution">
    <text evidence="1">The sequence shown here is derived from an EMBL/GenBank/DDBJ whole genome shotgun (WGS) entry which is preliminary data.</text>
</comment>
<evidence type="ECO:0000313" key="1">
    <source>
        <dbReference type="EMBL" id="RFF30212.1"/>
    </source>
</evidence>
<protein>
    <submittedName>
        <fullName evidence="1">YbhB/YbcL family Raf kinase inhibitor-like protein</fullName>
    </submittedName>
</protein>
<dbReference type="PANTHER" id="PTHR30289">
    <property type="entry name" value="UNCHARACTERIZED PROTEIN YBCL-RELATED"/>
    <property type="match status" value="1"/>
</dbReference>
<dbReference type="InterPro" id="IPR036610">
    <property type="entry name" value="PEBP-like_sf"/>
</dbReference>
<dbReference type="EMBL" id="QUZK01000037">
    <property type="protein sequence ID" value="RFF30212.1"/>
    <property type="molecule type" value="Genomic_DNA"/>
</dbReference>
<sequence>MQLQSRDISEGASIDPRFAFGRPDAESHMALSDNLSPHLAWSGAPEGTRSFALVCMDPDVPSEADDVNQEGKTLPADMDRVDFCHWAMVDITPDVTELATGACSDGVTLKGKQSPPGPDGARQGLNDYTNFLAGAEEMAGKYFGYDGPCPPWNDERLHHYVFTVYALDVDRLDLGGDFTGHDVVEAIQGHVLDQASITGTYTLNPAVSG</sequence>
<organism evidence="1 2">
    <name type="scientific">Wenzhouxiangella sediminis</name>
    <dbReference type="NCBI Taxonomy" id="1792836"/>
    <lineage>
        <taxon>Bacteria</taxon>
        <taxon>Pseudomonadati</taxon>
        <taxon>Pseudomonadota</taxon>
        <taxon>Gammaproteobacteria</taxon>
        <taxon>Chromatiales</taxon>
        <taxon>Wenzhouxiangellaceae</taxon>
        <taxon>Wenzhouxiangella</taxon>
    </lineage>
</organism>
<accession>A0A3E1K853</accession>